<dbReference type="EMBL" id="JACIJM010000003">
    <property type="protein sequence ID" value="MBB5721462.1"/>
    <property type="molecule type" value="Genomic_DNA"/>
</dbReference>
<dbReference type="AlphaFoldDB" id="A0A7W9EX71"/>
<dbReference type="RefSeq" id="WP_183526713.1">
    <property type="nucleotide sequence ID" value="NZ_JACIJM010000003.1"/>
</dbReference>
<evidence type="ECO:0000313" key="4">
    <source>
        <dbReference type="Proteomes" id="UP000535415"/>
    </source>
</evidence>
<evidence type="ECO:0000256" key="1">
    <source>
        <dbReference type="SAM" id="MobiDB-lite"/>
    </source>
</evidence>
<name>A0A7W9EX71_9RHOB</name>
<keyword evidence="4" id="KW-1185">Reference proteome</keyword>
<proteinExistence type="predicted"/>
<feature type="signal peptide" evidence="2">
    <location>
        <begin position="1"/>
        <end position="21"/>
    </location>
</feature>
<organism evidence="3 4">
    <name type="scientific">Yoonia ponticola</name>
    <dbReference type="NCBI Taxonomy" id="1524255"/>
    <lineage>
        <taxon>Bacteria</taxon>
        <taxon>Pseudomonadati</taxon>
        <taxon>Pseudomonadota</taxon>
        <taxon>Alphaproteobacteria</taxon>
        <taxon>Rhodobacterales</taxon>
        <taxon>Paracoccaceae</taxon>
        <taxon>Yoonia</taxon>
    </lineage>
</organism>
<keyword evidence="2" id="KW-0732">Signal</keyword>
<accession>A0A7W9EX71</accession>
<dbReference type="Proteomes" id="UP000535415">
    <property type="component" value="Unassembled WGS sequence"/>
</dbReference>
<comment type="caution">
    <text evidence="3">The sequence shown here is derived from an EMBL/GenBank/DDBJ whole genome shotgun (WGS) entry which is preliminary data.</text>
</comment>
<feature type="region of interest" description="Disordered" evidence="1">
    <location>
        <begin position="38"/>
        <end position="81"/>
    </location>
</feature>
<protein>
    <submittedName>
        <fullName evidence="3">Uncharacterized protein</fullName>
    </submittedName>
</protein>
<evidence type="ECO:0000313" key="3">
    <source>
        <dbReference type="EMBL" id="MBB5721462.1"/>
    </source>
</evidence>
<feature type="chain" id="PRO_5030803277" evidence="2">
    <location>
        <begin position="22"/>
        <end position="513"/>
    </location>
</feature>
<evidence type="ECO:0000256" key="2">
    <source>
        <dbReference type="SAM" id="SignalP"/>
    </source>
</evidence>
<sequence length="513" mass="54580">MKPVVLAIIFGTLATSAPAQGKDPLSAIDWLSQSVEPAAAAPSRRPSPLRPNEAPVSSGAGTPNVTTTPLDGPSPDPIGLLSSDLTGLPMSLWSASTESTLVTLLQAQQTDGLPAMQDLLKTLLMAEADPPLGASAAGGLFQARVDKLLDIGAIEPAQALLEQAGADTPDLFRRWFDVALLTGSEDAACRTLKSRIDVAPTYAARIFCLARGGDWAAAALSLNTHRVLGDISEEEEALLSRFLDPELYEGEPRLRRPERISPLVFRLYEAIGERMTTNRLPRAFAHADLHNQVGWKSQLEAAERLARDGAISSNVLFALYTSGRPSASGGVWDRADAIQDFDRALRDQDEDAVAAALPAAWEAMQFVKTEIAFAQEYGVDLVDVPLTGRAAEIATTVGLLSPSYEDTALVRTDGDPFLIALARGIPQTVDSNDPLRMAIAAAFGDAVAPDGLAEMAANDQLGEAILQSIALVHVGMSGDYQTLTEALSFLRSVGLEDVARRAGLQLLLLERQT</sequence>
<gene>
    <name evidence="3" type="ORF">FHS72_001074</name>
</gene>
<feature type="compositionally biased region" description="Polar residues" evidence="1">
    <location>
        <begin position="59"/>
        <end position="69"/>
    </location>
</feature>
<reference evidence="3 4" key="1">
    <citation type="submission" date="2020-08" db="EMBL/GenBank/DDBJ databases">
        <title>Genomic Encyclopedia of Type Strains, Phase IV (KMG-IV): sequencing the most valuable type-strain genomes for metagenomic binning, comparative biology and taxonomic classification.</title>
        <authorList>
            <person name="Goeker M."/>
        </authorList>
    </citation>
    <scope>NUCLEOTIDE SEQUENCE [LARGE SCALE GENOMIC DNA]</scope>
    <source>
        <strain evidence="3 4">DSM 101064</strain>
    </source>
</reference>